<keyword evidence="1" id="KW-0472">Membrane</keyword>
<sequence>MSNITYNNNATMSDSTTDGDDSVFMRDIIIPCIFLFLMLTANALLFGYILHKRKSVVWEDPSIYQACLDNEQTAKSVAAAATATVAGKTTQEAAVTLEMEQLRQ</sequence>
<feature type="transmembrane region" description="Helical" evidence="1">
    <location>
        <begin position="28"/>
        <end position="50"/>
    </location>
</feature>
<accession>W8BNQ8</accession>
<reference evidence="2" key="1">
    <citation type="submission" date="2013-07" db="EMBL/GenBank/DDBJ databases">
        <authorList>
            <person name="Geib S."/>
        </authorList>
    </citation>
    <scope>NUCLEOTIDE SEQUENCE</scope>
</reference>
<evidence type="ECO:0000256" key="1">
    <source>
        <dbReference type="SAM" id="Phobius"/>
    </source>
</evidence>
<protein>
    <submittedName>
        <fullName evidence="2">Uncharacterized protein</fullName>
    </submittedName>
</protein>
<keyword evidence="1" id="KW-1133">Transmembrane helix</keyword>
<dbReference type="EMBL" id="GAMC01006098">
    <property type="protein sequence ID" value="JAC00458.1"/>
    <property type="molecule type" value="mRNA"/>
</dbReference>
<reference evidence="2" key="2">
    <citation type="journal article" date="2014" name="BMC Genomics">
        <title>A genomic perspective to assessing quality of mass-reared SIT flies used in Mediterranean fruit fly (Ceratitis capitata) eradication in California.</title>
        <authorList>
            <person name="Calla B."/>
            <person name="Hall B."/>
            <person name="Hou S."/>
            <person name="Geib S.M."/>
        </authorList>
    </citation>
    <scope>NUCLEOTIDE SEQUENCE</scope>
</reference>
<proteinExistence type="evidence at transcript level"/>
<organism evidence="2">
    <name type="scientific">Ceratitis capitata</name>
    <name type="common">Mediterranean fruit fly</name>
    <name type="synonym">Tephritis capitata</name>
    <dbReference type="NCBI Taxonomy" id="7213"/>
    <lineage>
        <taxon>Eukaryota</taxon>
        <taxon>Metazoa</taxon>
        <taxon>Ecdysozoa</taxon>
        <taxon>Arthropoda</taxon>
        <taxon>Hexapoda</taxon>
        <taxon>Insecta</taxon>
        <taxon>Pterygota</taxon>
        <taxon>Neoptera</taxon>
        <taxon>Endopterygota</taxon>
        <taxon>Diptera</taxon>
        <taxon>Brachycera</taxon>
        <taxon>Muscomorpha</taxon>
        <taxon>Tephritoidea</taxon>
        <taxon>Tephritidae</taxon>
        <taxon>Ceratitis</taxon>
        <taxon>Ceratitis</taxon>
    </lineage>
</organism>
<dbReference type="AlphaFoldDB" id="W8BNQ8"/>
<evidence type="ECO:0000313" key="2">
    <source>
        <dbReference type="EMBL" id="JAC00458.1"/>
    </source>
</evidence>
<name>W8BNQ8_CERCA</name>
<keyword evidence="1" id="KW-0812">Transmembrane</keyword>